<sequence>MLHGIDLALIGTLPEYQHIAIKVGLTLAVLYVAIFCFQVVSYFSRKKFGEEKQVDGVTSFMDTYNSRLVDVVGVVMIILCLLYSLIAIWELTSLLQTTGFIGVIFAFLVVTNGIWAPDIYHGLTILNSNAIGDGDVIMFDGETDEFIVNKITFNYTVLLDIRNNNRVLIRNSQLINSKIRNLSKRASPDGLRYAIDFNIGYPSIVAGDDLSTRKAEFLAFRKRVEEMFADVEQTLKTENHSTINFNCPFELVTKAAGDYAITFTLYYHVDAIPNTRTTRKVRSYVLGSKFRVIEAVTAGAHAHGIDLSTPALIQLGSSACDDLTTRPDSFIQKKGKQ</sequence>
<dbReference type="Proteomes" id="UP000095392">
    <property type="component" value="Unassembled WGS sequence"/>
</dbReference>
<dbReference type="EMBL" id="MIPY01000058">
    <property type="protein sequence ID" value="OES24801.1"/>
    <property type="molecule type" value="Genomic_DNA"/>
</dbReference>
<feature type="transmembrane region" description="Helical" evidence="1">
    <location>
        <begin position="95"/>
        <end position="115"/>
    </location>
</feature>
<keyword evidence="1" id="KW-0472">Membrane</keyword>
<feature type="transmembrane region" description="Helical" evidence="1">
    <location>
        <begin position="20"/>
        <end position="43"/>
    </location>
</feature>
<gene>
    <name evidence="2" type="ORF">BFV95_4560</name>
</gene>
<keyword evidence="3" id="KW-1185">Reference proteome</keyword>
<keyword evidence="1" id="KW-0812">Transmembrane</keyword>
<organism evidence="2 3">
    <name type="scientific">Alteromonas macleodii</name>
    <name type="common">Pseudoalteromonas macleodii</name>
    <dbReference type="NCBI Taxonomy" id="28108"/>
    <lineage>
        <taxon>Bacteria</taxon>
        <taxon>Pseudomonadati</taxon>
        <taxon>Pseudomonadota</taxon>
        <taxon>Gammaproteobacteria</taxon>
        <taxon>Alteromonadales</taxon>
        <taxon>Alteromonadaceae</taxon>
        <taxon>Alteromonas/Salinimonas group</taxon>
        <taxon>Alteromonas</taxon>
    </lineage>
</organism>
<evidence type="ECO:0000256" key="1">
    <source>
        <dbReference type="SAM" id="Phobius"/>
    </source>
</evidence>
<comment type="caution">
    <text evidence="2">The sequence shown here is derived from an EMBL/GenBank/DDBJ whole genome shotgun (WGS) entry which is preliminary data.</text>
</comment>
<name>A0AB36FNB2_ALTMA</name>
<dbReference type="AlphaFoldDB" id="A0AB36FNB2"/>
<evidence type="ECO:0000313" key="3">
    <source>
        <dbReference type="Proteomes" id="UP000095392"/>
    </source>
</evidence>
<feature type="transmembrane region" description="Helical" evidence="1">
    <location>
        <begin position="68"/>
        <end position="89"/>
    </location>
</feature>
<keyword evidence="1" id="KW-1133">Transmembrane helix</keyword>
<accession>A0AB36FNB2</accession>
<reference evidence="2 3" key="1">
    <citation type="submission" date="2016-09" db="EMBL/GenBank/DDBJ databases">
        <title>Draft Genome Sequence of four Alteromonas macleodii strains isolated from copper coupons and grown long-term at elevated copper levels.</title>
        <authorList>
            <person name="Cusick K."/>
            <person name="Dale J."/>
            <person name="Little B."/>
            <person name="Biffinger J."/>
        </authorList>
    </citation>
    <scope>NUCLEOTIDE SEQUENCE [LARGE SCALE GENOMIC DNA]</scope>
    <source>
        <strain evidence="2 3">KCP01</strain>
    </source>
</reference>
<protein>
    <submittedName>
        <fullName evidence="2">Mechanosensitive ion channel family protein</fullName>
    </submittedName>
</protein>
<proteinExistence type="predicted"/>
<evidence type="ECO:0000313" key="2">
    <source>
        <dbReference type="EMBL" id="OES24801.1"/>
    </source>
</evidence>